<keyword evidence="1" id="KW-0472">Membrane</keyword>
<evidence type="ECO:0000313" key="3">
    <source>
        <dbReference type="Proteomes" id="UP001163823"/>
    </source>
</evidence>
<keyword evidence="1" id="KW-0812">Transmembrane</keyword>
<sequence length="86" mass="9295">MKKKVMKEKAHVDDGDDYWCWLVHKGIGAIFFSIAIIALLVGVGVSLHPSGAGNPPKLGDYEAQIGWRSRLIFQLKSGIGTAAAMI</sequence>
<dbReference type="Proteomes" id="UP001163823">
    <property type="component" value="Chromosome 4"/>
</dbReference>
<gene>
    <name evidence="2" type="ORF">O6P43_009279</name>
</gene>
<dbReference type="AlphaFoldDB" id="A0AAD7VCU4"/>
<reference evidence="2" key="1">
    <citation type="journal article" date="2023" name="Science">
        <title>Elucidation of the pathway for biosynthesis of saponin adjuvants from the soapbark tree.</title>
        <authorList>
            <person name="Reed J."/>
            <person name="Orme A."/>
            <person name="El-Demerdash A."/>
            <person name="Owen C."/>
            <person name="Martin L.B.B."/>
            <person name="Misra R.C."/>
            <person name="Kikuchi S."/>
            <person name="Rejzek M."/>
            <person name="Martin A.C."/>
            <person name="Harkess A."/>
            <person name="Leebens-Mack J."/>
            <person name="Louveau T."/>
            <person name="Stephenson M.J."/>
            <person name="Osbourn A."/>
        </authorList>
    </citation>
    <scope>NUCLEOTIDE SEQUENCE</scope>
    <source>
        <strain evidence="2">S10</strain>
    </source>
</reference>
<dbReference type="EMBL" id="JARAOO010000004">
    <property type="protein sequence ID" value="KAJ7971214.1"/>
    <property type="molecule type" value="Genomic_DNA"/>
</dbReference>
<keyword evidence="1" id="KW-1133">Transmembrane helix</keyword>
<accession>A0AAD7VCU4</accession>
<evidence type="ECO:0000256" key="1">
    <source>
        <dbReference type="SAM" id="Phobius"/>
    </source>
</evidence>
<dbReference type="KEGG" id="qsa:O6P43_009279"/>
<organism evidence="2 3">
    <name type="scientific">Quillaja saponaria</name>
    <name type="common">Soap bark tree</name>
    <dbReference type="NCBI Taxonomy" id="32244"/>
    <lineage>
        <taxon>Eukaryota</taxon>
        <taxon>Viridiplantae</taxon>
        <taxon>Streptophyta</taxon>
        <taxon>Embryophyta</taxon>
        <taxon>Tracheophyta</taxon>
        <taxon>Spermatophyta</taxon>
        <taxon>Magnoliopsida</taxon>
        <taxon>eudicotyledons</taxon>
        <taxon>Gunneridae</taxon>
        <taxon>Pentapetalae</taxon>
        <taxon>rosids</taxon>
        <taxon>fabids</taxon>
        <taxon>Fabales</taxon>
        <taxon>Quillajaceae</taxon>
        <taxon>Quillaja</taxon>
    </lineage>
</organism>
<evidence type="ECO:0000313" key="2">
    <source>
        <dbReference type="EMBL" id="KAJ7971214.1"/>
    </source>
</evidence>
<feature type="transmembrane region" description="Helical" evidence="1">
    <location>
        <begin position="27"/>
        <end position="47"/>
    </location>
</feature>
<protein>
    <submittedName>
        <fullName evidence="2">Alpha-1,3-glucosyltransferase</fullName>
    </submittedName>
</protein>
<keyword evidence="3" id="KW-1185">Reference proteome</keyword>
<name>A0AAD7VCU4_QUISA</name>
<comment type="caution">
    <text evidence="2">The sequence shown here is derived from an EMBL/GenBank/DDBJ whole genome shotgun (WGS) entry which is preliminary data.</text>
</comment>
<proteinExistence type="predicted"/>